<reference evidence="2" key="2">
    <citation type="journal article" date="2015" name="Data Brief">
        <title>Shoot transcriptome of the giant reed, Arundo donax.</title>
        <authorList>
            <person name="Barrero R.A."/>
            <person name="Guerrero F.D."/>
            <person name="Moolhuijzen P."/>
            <person name="Goolsby J.A."/>
            <person name="Tidwell J."/>
            <person name="Bellgard S.E."/>
            <person name="Bellgard M.I."/>
        </authorList>
    </citation>
    <scope>NUCLEOTIDE SEQUENCE</scope>
    <source>
        <tissue evidence="2">Shoot tissue taken approximately 20 cm above the soil surface</tissue>
    </source>
</reference>
<dbReference type="AlphaFoldDB" id="A0A0A9BU35"/>
<organism evidence="2">
    <name type="scientific">Arundo donax</name>
    <name type="common">Giant reed</name>
    <name type="synonym">Donax arundinaceus</name>
    <dbReference type="NCBI Taxonomy" id="35708"/>
    <lineage>
        <taxon>Eukaryota</taxon>
        <taxon>Viridiplantae</taxon>
        <taxon>Streptophyta</taxon>
        <taxon>Embryophyta</taxon>
        <taxon>Tracheophyta</taxon>
        <taxon>Spermatophyta</taxon>
        <taxon>Magnoliopsida</taxon>
        <taxon>Liliopsida</taxon>
        <taxon>Poales</taxon>
        <taxon>Poaceae</taxon>
        <taxon>PACMAD clade</taxon>
        <taxon>Arundinoideae</taxon>
        <taxon>Arundineae</taxon>
        <taxon>Arundo</taxon>
    </lineage>
</organism>
<feature type="region of interest" description="Disordered" evidence="1">
    <location>
        <begin position="1"/>
        <end position="23"/>
    </location>
</feature>
<sequence length="23" mass="2606">MKILVRNQQEASDSKDTHGFLTS</sequence>
<feature type="compositionally biased region" description="Basic and acidic residues" evidence="1">
    <location>
        <begin position="12"/>
        <end position="23"/>
    </location>
</feature>
<evidence type="ECO:0000313" key="2">
    <source>
        <dbReference type="EMBL" id="JAD64655.1"/>
    </source>
</evidence>
<dbReference type="EMBL" id="GBRH01233240">
    <property type="protein sequence ID" value="JAD64655.1"/>
    <property type="molecule type" value="Transcribed_RNA"/>
</dbReference>
<accession>A0A0A9BU35</accession>
<proteinExistence type="predicted"/>
<reference evidence="2" key="1">
    <citation type="submission" date="2014-09" db="EMBL/GenBank/DDBJ databases">
        <authorList>
            <person name="Magalhaes I.L.F."/>
            <person name="Oliveira U."/>
            <person name="Santos F.R."/>
            <person name="Vidigal T.H.D.A."/>
            <person name="Brescovit A.D."/>
            <person name="Santos A.J."/>
        </authorList>
    </citation>
    <scope>NUCLEOTIDE SEQUENCE</scope>
    <source>
        <tissue evidence="2">Shoot tissue taken approximately 20 cm above the soil surface</tissue>
    </source>
</reference>
<protein>
    <submittedName>
        <fullName evidence="2">Uncharacterized protein</fullName>
    </submittedName>
</protein>
<feature type="compositionally biased region" description="Polar residues" evidence="1">
    <location>
        <begin position="1"/>
        <end position="11"/>
    </location>
</feature>
<name>A0A0A9BU35_ARUDO</name>
<evidence type="ECO:0000256" key="1">
    <source>
        <dbReference type="SAM" id="MobiDB-lite"/>
    </source>
</evidence>